<dbReference type="OrthoDB" id="9799036at2"/>
<dbReference type="KEGG" id="samy:DB32_003325"/>
<dbReference type="InterPro" id="IPR029069">
    <property type="entry name" value="HotDog_dom_sf"/>
</dbReference>
<sequence length="144" mass="16386">MPISAPFRSTQRVYFDDLDALNILHNVRFLLFMERARGELFQALGFRWEDDFAKNPDKFHVVAAHEIQYLAPVRGEGDLTVELQPVKLGTSSLVIDAKVRAVHGSTVHAEGHTRLVRLDPTTFKPCPWSERFRAAFEPLLVRGT</sequence>
<protein>
    <submittedName>
        <fullName evidence="2">4-hydroxybenzoyl-CoA thioesterase family active site protein</fullName>
    </submittedName>
</protein>
<reference evidence="2 3" key="1">
    <citation type="submission" date="2015-03" db="EMBL/GenBank/DDBJ databases">
        <title>Genome assembly of Sandaracinus amylolyticus DSM 53668.</title>
        <authorList>
            <person name="Sharma G."/>
            <person name="Subramanian S."/>
        </authorList>
    </citation>
    <scope>NUCLEOTIDE SEQUENCE [LARGE SCALE GENOMIC DNA]</scope>
    <source>
        <strain evidence="2 3">DSM 53668</strain>
    </source>
</reference>
<dbReference type="STRING" id="927083.DB32_003325"/>
<dbReference type="InterPro" id="IPR006683">
    <property type="entry name" value="Thioestr_dom"/>
</dbReference>
<dbReference type="SUPFAM" id="SSF54637">
    <property type="entry name" value="Thioesterase/thiol ester dehydrase-isomerase"/>
    <property type="match status" value="1"/>
</dbReference>
<gene>
    <name evidence="2" type="ORF">DB32_003325</name>
</gene>
<dbReference type="PANTHER" id="PTHR31793">
    <property type="entry name" value="4-HYDROXYBENZOYL-COA THIOESTERASE FAMILY MEMBER"/>
    <property type="match status" value="1"/>
</dbReference>
<feature type="domain" description="Thioesterase" evidence="1">
    <location>
        <begin position="22"/>
        <end position="105"/>
    </location>
</feature>
<accession>A0A0F6YJJ6</accession>
<dbReference type="AlphaFoldDB" id="A0A0F6YJJ6"/>
<dbReference type="RefSeq" id="WP_053233370.1">
    <property type="nucleotide sequence ID" value="NZ_CP011125.1"/>
</dbReference>
<dbReference type="PANTHER" id="PTHR31793:SF24">
    <property type="entry name" value="LONG-CHAIN ACYL-COA THIOESTERASE FADM"/>
    <property type="match status" value="1"/>
</dbReference>
<evidence type="ECO:0000313" key="2">
    <source>
        <dbReference type="EMBL" id="AKF06176.1"/>
    </source>
</evidence>
<evidence type="ECO:0000259" key="1">
    <source>
        <dbReference type="Pfam" id="PF03061"/>
    </source>
</evidence>
<keyword evidence="3" id="KW-1185">Reference proteome</keyword>
<dbReference type="Pfam" id="PF03061">
    <property type="entry name" value="4HBT"/>
    <property type="match status" value="1"/>
</dbReference>
<dbReference type="Proteomes" id="UP000034883">
    <property type="component" value="Chromosome"/>
</dbReference>
<dbReference type="InterPro" id="IPR050563">
    <property type="entry name" value="4-hydroxybenzoyl-CoA_TE"/>
</dbReference>
<dbReference type="EMBL" id="CP011125">
    <property type="protein sequence ID" value="AKF06176.1"/>
    <property type="molecule type" value="Genomic_DNA"/>
</dbReference>
<organism evidence="2 3">
    <name type="scientific">Sandaracinus amylolyticus</name>
    <dbReference type="NCBI Taxonomy" id="927083"/>
    <lineage>
        <taxon>Bacteria</taxon>
        <taxon>Pseudomonadati</taxon>
        <taxon>Myxococcota</taxon>
        <taxon>Polyangia</taxon>
        <taxon>Polyangiales</taxon>
        <taxon>Sandaracinaceae</taxon>
        <taxon>Sandaracinus</taxon>
    </lineage>
</organism>
<dbReference type="Gene3D" id="3.10.129.10">
    <property type="entry name" value="Hotdog Thioesterase"/>
    <property type="match status" value="1"/>
</dbReference>
<name>A0A0F6YJJ6_9BACT</name>
<dbReference type="CDD" id="cd00586">
    <property type="entry name" value="4HBT"/>
    <property type="match status" value="1"/>
</dbReference>
<proteinExistence type="predicted"/>
<dbReference type="GO" id="GO:0047617">
    <property type="term" value="F:fatty acyl-CoA hydrolase activity"/>
    <property type="evidence" value="ECO:0007669"/>
    <property type="project" value="TreeGrafter"/>
</dbReference>
<evidence type="ECO:0000313" key="3">
    <source>
        <dbReference type="Proteomes" id="UP000034883"/>
    </source>
</evidence>